<proteinExistence type="predicted"/>
<dbReference type="InterPro" id="IPR011681">
    <property type="entry name" value="GcrA"/>
</dbReference>
<organism evidence="2 3">
    <name type="scientific">Agrobacterium tumefaciens</name>
    <dbReference type="NCBI Taxonomy" id="358"/>
    <lineage>
        <taxon>Bacteria</taxon>
        <taxon>Pseudomonadati</taxon>
        <taxon>Pseudomonadota</taxon>
        <taxon>Alphaproteobacteria</taxon>
        <taxon>Hyphomicrobiales</taxon>
        <taxon>Rhizobiaceae</taxon>
        <taxon>Rhizobium/Agrobacterium group</taxon>
        <taxon>Agrobacterium</taxon>
        <taxon>Agrobacterium tumefaciens complex</taxon>
    </lineage>
</organism>
<accession>A0A0D0KM34</accession>
<dbReference type="AlphaFoldDB" id="A0A0D0KM34"/>
<gene>
    <name evidence="2" type="ORF">RU07_20710</name>
</gene>
<feature type="region of interest" description="Disordered" evidence="1">
    <location>
        <begin position="78"/>
        <end position="101"/>
    </location>
</feature>
<evidence type="ECO:0000313" key="3">
    <source>
        <dbReference type="Proteomes" id="UP000035017"/>
    </source>
</evidence>
<comment type="caution">
    <text evidence="2">The sequence shown here is derived from an EMBL/GenBank/DDBJ whole genome shotgun (WGS) entry which is preliminary data.</text>
</comment>
<evidence type="ECO:0008006" key="4">
    <source>
        <dbReference type="Google" id="ProtNLM"/>
    </source>
</evidence>
<sequence>MKTRWRTLSAEARSAAIIEVHPTTIGTGAAIAAALSRKYAQIITRSSVISFYNRHPDMVASVPLSGRPGREMAKVMADAAKPSAPRKPKPAPVEPRAKPKRPSALLAANGMAFAAPKIKPAPPPVVTAEPVPSIPVPSPLNLRLYELEPHHCHWPLKGERADMLFCANATHEGSSYCHYHTKKSVGIGSRAERGAVPRRLLA</sequence>
<dbReference type="EMBL" id="JXQV01000030">
    <property type="protein sequence ID" value="KIP99091.1"/>
    <property type="molecule type" value="Genomic_DNA"/>
</dbReference>
<evidence type="ECO:0000256" key="1">
    <source>
        <dbReference type="SAM" id="MobiDB-lite"/>
    </source>
</evidence>
<reference evidence="2 3" key="1">
    <citation type="submission" date="2014-12" db="EMBL/GenBank/DDBJ databases">
        <title>16Stimator: statistical estimation of ribosomal gene copy numbers from draft genome assemblies.</title>
        <authorList>
            <person name="Perisin M.A."/>
            <person name="Vetter M."/>
            <person name="Gilbert J.A."/>
            <person name="Bergelson J."/>
        </authorList>
    </citation>
    <scope>NUCLEOTIDE SEQUENCE [LARGE SCALE GENOMIC DNA]</scope>
    <source>
        <strain evidence="2 3">MEJ076</strain>
    </source>
</reference>
<name>A0A0D0KM34_AGRTU</name>
<dbReference type="OrthoDB" id="8252039at2"/>
<dbReference type="Pfam" id="PF07750">
    <property type="entry name" value="GcrA"/>
    <property type="match status" value="1"/>
</dbReference>
<evidence type="ECO:0000313" key="2">
    <source>
        <dbReference type="EMBL" id="KIP99091.1"/>
    </source>
</evidence>
<dbReference type="Proteomes" id="UP000035017">
    <property type="component" value="Unassembled WGS sequence"/>
</dbReference>
<protein>
    <recommendedName>
        <fullName evidence="4">GcrA cell cycle regulator</fullName>
    </recommendedName>
</protein>